<dbReference type="PANTHER" id="PTHR13847:SF280">
    <property type="entry name" value="D-AMINO ACID DEHYDROGENASE"/>
    <property type="match status" value="1"/>
</dbReference>
<dbReference type="InterPro" id="IPR006076">
    <property type="entry name" value="FAD-dep_OxRdtase"/>
</dbReference>
<dbReference type="GO" id="GO:0055130">
    <property type="term" value="P:D-alanine catabolic process"/>
    <property type="evidence" value="ECO:0007669"/>
    <property type="project" value="TreeGrafter"/>
</dbReference>
<dbReference type="Proteomes" id="UP000253831">
    <property type="component" value="Unassembled WGS sequence"/>
</dbReference>
<feature type="domain" description="FAD dependent oxidoreductase" evidence="3">
    <location>
        <begin position="2"/>
        <end position="405"/>
    </location>
</feature>
<comment type="similarity">
    <text evidence="1">Belongs to the DadA oxidoreductase family.</text>
</comment>
<evidence type="ECO:0000313" key="5">
    <source>
        <dbReference type="Proteomes" id="UP000253831"/>
    </source>
</evidence>
<keyword evidence="2" id="KW-0560">Oxidoreductase</keyword>
<comment type="caution">
    <text evidence="4">The sequence shown here is derived from an EMBL/GenBank/DDBJ whole genome shotgun (WGS) entry which is preliminary data.</text>
</comment>
<dbReference type="GO" id="GO:0008718">
    <property type="term" value="F:D-amino-acid dehydrogenase activity"/>
    <property type="evidence" value="ECO:0007669"/>
    <property type="project" value="TreeGrafter"/>
</dbReference>
<dbReference type="Pfam" id="PF01266">
    <property type="entry name" value="DAO"/>
    <property type="match status" value="1"/>
</dbReference>
<dbReference type="GO" id="GO:0005886">
    <property type="term" value="C:plasma membrane"/>
    <property type="evidence" value="ECO:0007669"/>
    <property type="project" value="TreeGrafter"/>
</dbReference>
<dbReference type="PANTHER" id="PTHR13847">
    <property type="entry name" value="SARCOSINE DEHYDROGENASE-RELATED"/>
    <property type="match status" value="1"/>
</dbReference>
<dbReference type="Gene3D" id="3.30.9.10">
    <property type="entry name" value="D-Amino Acid Oxidase, subunit A, domain 2"/>
    <property type="match status" value="1"/>
</dbReference>
<dbReference type="SUPFAM" id="SSF51905">
    <property type="entry name" value="FAD/NAD(P)-binding domain"/>
    <property type="match status" value="1"/>
</dbReference>
<dbReference type="GO" id="GO:0005737">
    <property type="term" value="C:cytoplasm"/>
    <property type="evidence" value="ECO:0007669"/>
    <property type="project" value="TreeGrafter"/>
</dbReference>
<organism evidence="4 5">
    <name type="scientific">Candidatus Accumulibacter meliphilus</name>
    <dbReference type="NCBI Taxonomy" id="2211374"/>
    <lineage>
        <taxon>Bacteria</taxon>
        <taxon>Pseudomonadati</taxon>
        <taxon>Pseudomonadota</taxon>
        <taxon>Betaproteobacteria</taxon>
        <taxon>Candidatus Accumulibacter</taxon>
    </lineage>
</organism>
<dbReference type="NCBIfam" id="NF001933">
    <property type="entry name" value="PRK00711.1"/>
    <property type="match status" value="1"/>
</dbReference>
<protein>
    <submittedName>
        <fullName evidence="4">D-amino acid dehydrogenase</fullName>
    </submittedName>
</protein>
<dbReference type="InterPro" id="IPR036188">
    <property type="entry name" value="FAD/NAD-bd_sf"/>
</dbReference>
<evidence type="ECO:0000313" key="4">
    <source>
        <dbReference type="EMBL" id="RDE49387.1"/>
    </source>
</evidence>
<dbReference type="Gene3D" id="3.50.50.60">
    <property type="entry name" value="FAD/NAD(P)-binding domain"/>
    <property type="match status" value="2"/>
</dbReference>
<evidence type="ECO:0000256" key="2">
    <source>
        <dbReference type="ARBA" id="ARBA00023002"/>
    </source>
</evidence>
<dbReference type="SUPFAM" id="SSF54373">
    <property type="entry name" value="FAD-linked reductases, C-terminal domain"/>
    <property type="match status" value="1"/>
</dbReference>
<dbReference type="AlphaFoldDB" id="A0A369XME7"/>
<sequence>MHVIVLGAGVVGITSAYYLARDGHQVTLVDRNPGAAREASYANGGQLSYSYVAPLADPGVWPKLVPWLLSPTSPVRFRPQLDPQQWRWCLQFLAACRGRCSAETTRHLLRLGHASRRLMHELLSREPGLDCAYASSGKLVVYRDAAALESARRQVEFQRGLVADSHYRQEVLNSASCISIEPALDGLRRQIVGGVHTPSEDSADCYRFSIGLLARMRAAGPENRCLFDTSIQGLKVSQGDIVGVETSAGLLEADAYLLASGCDSARLARPLGLALPIYPLKGYSLTAPISDPNAAPTLSVTDFQRKIVYARLGGQLRVAGIADIGGYSRAIAPRRLATLLAEARAAFPAAANYEQLDGWAGLRPATPSGRPILGHSPYRKLWLNVGHGALGFTLSLASGRALADLIGGQSPCVSLDGFTLAGSLGKAGASAC</sequence>
<name>A0A369XME7_9PROT</name>
<reference evidence="4 5" key="1">
    <citation type="submission" date="2018-05" db="EMBL/GenBank/DDBJ databases">
        <title>Integrated omic analyses show evidence that a Ca. Accumulibacter phosphatis strain performs denitrification under micro-aerobic conditions.</title>
        <authorList>
            <person name="Camejo P.Y."/>
            <person name="Katherine M.D."/>
            <person name="Daniel N.R."/>
        </authorList>
    </citation>
    <scope>NUCLEOTIDE SEQUENCE [LARGE SCALE GENOMIC DNA]</scope>
    <source>
        <strain evidence="4">UW-LDO-IC</strain>
    </source>
</reference>
<dbReference type="EMBL" id="QPGA01000044">
    <property type="protein sequence ID" value="RDE49387.1"/>
    <property type="molecule type" value="Genomic_DNA"/>
</dbReference>
<proteinExistence type="inferred from homology"/>
<gene>
    <name evidence="4" type="ORF">DVS81_17010</name>
</gene>
<evidence type="ECO:0000256" key="1">
    <source>
        <dbReference type="ARBA" id="ARBA00009410"/>
    </source>
</evidence>
<accession>A0A369XME7</accession>
<evidence type="ECO:0000259" key="3">
    <source>
        <dbReference type="Pfam" id="PF01266"/>
    </source>
</evidence>